<evidence type="ECO:0000313" key="10">
    <source>
        <dbReference type="Proteomes" id="UP001642482"/>
    </source>
</evidence>
<accession>A0ABP0BSP7</accession>
<comment type="subcellular location">
    <subcellularLocation>
        <location evidence="1">Nucleus</location>
    </subcellularLocation>
</comment>
<name>A0ABP0BSP7_9PEZI</name>
<feature type="region of interest" description="Disordered" evidence="7">
    <location>
        <begin position="1"/>
        <end position="92"/>
    </location>
</feature>
<dbReference type="Proteomes" id="UP001642482">
    <property type="component" value="Unassembled WGS sequence"/>
</dbReference>
<dbReference type="SUPFAM" id="SSF57701">
    <property type="entry name" value="Zn2/Cys6 DNA-binding domain"/>
    <property type="match status" value="1"/>
</dbReference>
<organism evidence="9 10">
    <name type="scientific">Sporothrix eucalyptigena</name>
    <dbReference type="NCBI Taxonomy" id="1812306"/>
    <lineage>
        <taxon>Eukaryota</taxon>
        <taxon>Fungi</taxon>
        <taxon>Dikarya</taxon>
        <taxon>Ascomycota</taxon>
        <taxon>Pezizomycotina</taxon>
        <taxon>Sordariomycetes</taxon>
        <taxon>Sordariomycetidae</taxon>
        <taxon>Ophiostomatales</taxon>
        <taxon>Ophiostomataceae</taxon>
        <taxon>Sporothrix</taxon>
    </lineage>
</organism>
<comment type="caution">
    <text evidence="9">The sequence shown here is derived from an EMBL/GenBank/DDBJ whole genome shotgun (WGS) entry which is preliminary data.</text>
</comment>
<proteinExistence type="predicted"/>
<dbReference type="InterPro" id="IPR051089">
    <property type="entry name" value="prtT"/>
</dbReference>
<evidence type="ECO:0000259" key="8">
    <source>
        <dbReference type="PROSITE" id="PS50048"/>
    </source>
</evidence>
<protein>
    <recommendedName>
        <fullName evidence="8">Zn(2)-C6 fungal-type domain-containing protein</fullName>
    </recommendedName>
</protein>
<feature type="region of interest" description="Disordered" evidence="7">
    <location>
        <begin position="666"/>
        <end position="691"/>
    </location>
</feature>
<keyword evidence="6" id="KW-0539">Nucleus</keyword>
<keyword evidence="4" id="KW-0238">DNA-binding</keyword>
<evidence type="ECO:0000256" key="4">
    <source>
        <dbReference type="ARBA" id="ARBA00023125"/>
    </source>
</evidence>
<dbReference type="SMART" id="SM00906">
    <property type="entry name" value="Fungal_trans"/>
    <property type="match status" value="1"/>
</dbReference>
<dbReference type="InterPro" id="IPR036864">
    <property type="entry name" value="Zn2-C6_fun-type_DNA-bd_sf"/>
</dbReference>
<keyword evidence="5" id="KW-0804">Transcription</keyword>
<dbReference type="InterPro" id="IPR001138">
    <property type="entry name" value="Zn2Cys6_DnaBD"/>
</dbReference>
<feature type="compositionally biased region" description="Low complexity" evidence="7">
    <location>
        <begin position="36"/>
        <end position="58"/>
    </location>
</feature>
<evidence type="ECO:0000256" key="6">
    <source>
        <dbReference type="ARBA" id="ARBA00023242"/>
    </source>
</evidence>
<feature type="domain" description="Zn(2)-C6 fungal-type" evidence="8">
    <location>
        <begin position="88"/>
        <end position="120"/>
    </location>
</feature>
<evidence type="ECO:0000256" key="5">
    <source>
        <dbReference type="ARBA" id="ARBA00023163"/>
    </source>
</evidence>
<dbReference type="CDD" id="cd00067">
    <property type="entry name" value="GAL4"/>
    <property type="match status" value="1"/>
</dbReference>
<reference evidence="9 10" key="1">
    <citation type="submission" date="2024-01" db="EMBL/GenBank/DDBJ databases">
        <authorList>
            <person name="Allen C."/>
            <person name="Tagirdzhanova G."/>
        </authorList>
    </citation>
    <scope>NUCLEOTIDE SEQUENCE [LARGE SCALE GENOMIC DNA]</scope>
</reference>
<evidence type="ECO:0000256" key="3">
    <source>
        <dbReference type="ARBA" id="ARBA00023015"/>
    </source>
</evidence>
<keyword evidence="10" id="KW-1185">Reference proteome</keyword>
<dbReference type="CDD" id="cd12148">
    <property type="entry name" value="fungal_TF_MHR"/>
    <property type="match status" value="1"/>
</dbReference>
<evidence type="ECO:0000313" key="9">
    <source>
        <dbReference type="EMBL" id="CAK7222649.1"/>
    </source>
</evidence>
<dbReference type="Gene3D" id="4.10.240.10">
    <property type="entry name" value="Zn(2)-C6 fungal-type DNA-binding domain"/>
    <property type="match status" value="1"/>
</dbReference>
<dbReference type="InterPro" id="IPR007219">
    <property type="entry name" value="XnlR_reg_dom"/>
</dbReference>
<dbReference type="PROSITE" id="PS50048">
    <property type="entry name" value="ZN2_CY6_FUNGAL_2"/>
    <property type="match status" value="1"/>
</dbReference>
<dbReference type="SMART" id="SM00066">
    <property type="entry name" value="GAL4"/>
    <property type="match status" value="1"/>
</dbReference>
<dbReference type="EMBL" id="CAWUHD010000045">
    <property type="protein sequence ID" value="CAK7222649.1"/>
    <property type="molecule type" value="Genomic_DNA"/>
</dbReference>
<dbReference type="PANTHER" id="PTHR31845:SF17">
    <property type="entry name" value="ZN(II)2CYS6 TRANSCRIPTION FACTOR (EUROFUNG)"/>
    <property type="match status" value="1"/>
</dbReference>
<evidence type="ECO:0000256" key="2">
    <source>
        <dbReference type="ARBA" id="ARBA00022723"/>
    </source>
</evidence>
<dbReference type="PANTHER" id="PTHR31845">
    <property type="entry name" value="FINGER DOMAIN PROTEIN, PUTATIVE-RELATED"/>
    <property type="match status" value="1"/>
</dbReference>
<gene>
    <name evidence="9" type="ORF">SEUCBS140593_004973</name>
</gene>
<keyword evidence="2" id="KW-0479">Metal-binding</keyword>
<keyword evidence="3" id="KW-0805">Transcription regulation</keyword>
<dbReference type="PROSITE" id="PS00463">
    <property type="entry name" value="ZN2_CY6_FUNGAL_1"/>
    <property type="match status" value="1"/>
</dbReference>
<dbReference type="Pfam" id="PF04082">
    <property type="entry name" value="Fungal_trans"/>
    <property type="match status" value="1"/>
</dbReference>
<evidence type="ECO:0000256" key="1">
    <source>
        <dbReference type="ARBA" id="ARBA00004123"/>
    </source>
</evidence>
<sequence>MEGHTAGHVAGQPVHATQAVPAVDDPSLSNTSPHEQTPQQQRQPTPQQTQTPQTDTPQNGKRLSSVGSVRKPASALGSGKGPGRKPRACAECKKQKMKCEVLPGELRCRHCSRRDLPCILHEGVQREIQRTLATATPSLPRDDSGKDDLDDLRREIQQLKASMESLVRHGFPHQPDTPTALPTSHPVHTISPAATALTLSTREDNTHMAMTRENSVEPAAAADGSHPSSGEAVAVDEPMGSLYEVTRLRNIRSSRAKTVRPPRDGPDDALDDFISKGVISETEAEQLYATFHTSLNHYLWVGLEQTHPSFASVRKSSELLTATILTVTALHIPARSGTFDRCYTAFLSLISSSMFSRYHSIDDVRGLCIAAFWLSEVSWKLSGHAIRIATELNIHQSFSRALDGDREHFLRARLWYMLYVCDHHFSIAYGRPPMMAESQQIREHELFLASPLADALDHRILSQVNLMQIMTRIYGRFSERRLPMLSESDLGDLRPFNLDIDQWRMRWHPRQATSRYIGTFPPKGIILYSYFAKLQLNSLAVKGVAMDRGEGLSTERKEFANMGISAASSILTFVLEEEDLRRALVGTPLYVHTMIAFASVFLLKMAAQGSRVMGLNIDAVYVAHLLRRMVELLQSSVTSDRHLLYHIAAGLDKMLAKMKMQLQPVTQTTTNSSTTSGAASSAGDVQQTQPQMHDMDPNMTFSVNNHVLLHPQQHPPQQMMDGVLPFDNRWDQIPLAGDVFDSMPILNNNIIYEAFGSESANDVYNLLTSQFSY</sequence>
<evidence type="ECO:0000256" key="7">
    <source>
        <dbReference type="SAM" id="MobiDB-lite"/>
    </source>
</evidence>
<feature type="compositionally biased region" description="Low complexity" evidence="7">
    <location>
        <begin position="668"/>
        <end position="683"/>
    </location>
</feature>